<protein>
    <submittedName>
        <fullName evidence="2">Uncharacterized protein</fullName>
    </submittedName>
</protein>
<reference evidence="2" key="2">
    <citation type="submission" date="2020-11" db="EMBL/GenBank/DDBJ databases">
        <authorList>
            <person name="McCartney M.A."/>
            <person name="Auch B."/>
            <person name="Kono T."/>
            <person name="Mallez S."/>
            <person name="Becker A."/>
            <person name="Gohl D.M."/>
            <person name="Silverstein K.A.T."/>
            <person name="Koren S."/>
            <person name="Bechman K.B."/>
            <person name="Herman A."/>
            <person name="Abrahante J.E."/>
            <person name="Garbe J."/>
        </authorList>
    </citation>
    <scope>NUCLEOTIDE SEQUENCE</scope>
    <source>
        <strain evidence="2">Duluth1</strain>
        <tissue evidence="2">Whole animal</tissue>
    </source>
</reference>
<name>A0A9D4G5A5_DREPO</name>
<organism evidence="2 3">
    <name type="scientific">Dreissena polymorpha</name>
    <name type="common">Zebra mussel</name>
    <name type="synonym">Mytilus polymorpha</name>
    <dbReference type="NCBI Taxonomy" id="45954"/>
    <lineage>
        <taxon>Eukaryota</taxon>
        <taxon>Metazoa</taxon>
        <taxon>Spiralia</taxon>
        <taxon>Lophotrochozoa</taxon>
        <taxon>Mollusca</taxon>
        <taxon>Bivalvia</taxon>
        <taxon>Autobranchia</taxon>
        <taxon>Heteroconchia</taxon>
        <taxon>Euheterodonta</taxon>
        <taxon>Imparidentia</taxon>
        <taxon>Neoheterodontei</taxon>
        <taxon>Myida</taxon>
        <taxon>Dreissenoidea</taxon>
        <taxon>Dreissenidae</taxon>
        <taxon>Dreissena</taxon>
    </lineage>
</organism>
<dbReference type="Proteomes" id="UP000828390">
    <property type="component" value="Unassembled WGS sequence"/>
</dbReference>
<reference evidence="2" key="1">
    <citation type="journal article" date="2019" name="bioRxiv">
        <title>The Genome of the Zebra Mussel, Dreissena polymorpha: A Resource for Invasive Species Research.</title>
        <authorList>
            <person name="McCartney M.A."/>
            <person name="Auch B."/>
            <person name="Kono T."/>
            <person name="Mallez S."/>
            <person name="Zhang Y."/>
            <person name="Obille A."/>
            <person name="Becker A."/>
            <person name="Abrahante J.E."/>
            <person name="Garbe J."/>
            <person name="Badalamenti J.P."/>
            <person name="Herman A."/>
            <person name="Mangelson H."/>
            <person name="Liachko I."/>
            <person name="Sullivan S."/>
            <person name="Sone E.D."/>
            <person name="Koren S."/>
            <person name="Silverstein K.A.T."/>
            <person name="Beckman K.B."/>
            <person name="Gohl D.M."/>
        </authorList>
    </citation>
    <scope>NUCLEOTIDE SEQUENCE</scope>
    <source>
        <strain evidence="2">Duluth1</strain>
        <tissue evidence="2">Whole animal</tissue>
    </source>
</reference>
<dbReference type="AlphaFoldDB" id="A0A9D4G5A5"/>
<gene>
    <name evidence="2" type="ORF">DPMN_139171</name>
</gene>
<sequence length="51" mass="5411">MDLGTVRGSPLKPLSDEATIPDEDAVSKTGSDLYETSNLYYNVSFSGSPAN</sequence>
<evidence type="ECO:0000313" key="2">
    <source>
        <dbReference type="EMBL" id="KAH3810773.1"/>
    </source>
</evidence>
<dbReference type="EMBL" id="JAIWYP010000006">
    <property type="protein sequence ID" value="KAH3810773.1"/>
    <property type="molecule type" value="Genomic_DNA"/>
</dbReference>
<accession>A0A9D4G5A5</accession>
<feature type="region of interest" description="Disordered" evidence="1">
    <location>
        <begin position="1"/>
        <end position="29"/>
    </location>
</feature>
<proteinExistence type="predicted"/>
<evidence type="ECO:0000256" key="1">
    <source>
        <dbReference type="SAM" id="MobiDB-lite"/>
    </source>
</evidence>
<comment type="caution">
    <text evidence="2">The sequence shown here is derived from an EMBL/GenBank/DDBJ whole genome shotgun (WGS) entry which is preliminary data.</text>
</comment>
<keyword evidence="3" id="KW-1185">Reference proteome</keyword>
<evidence type="ECO:0000313" key="3">
    <source>
        <dbReference type="Proteomes" id="UP000828390"/>
    </source>
</evidence>